<dbReference type="Gene3D" id="1.20.58.2220">
    <property type="entry name" value="Formin, FH2 domain"/>
    <property type="match status" value="1"/>
</dbReference>
<keyword evidence="5" id="KW-1185">Reference proteome</keyword>
<name>A0ABD2PRH3_9PLAT</name>
<reference evidence="4 5" key="1">
    <citation type="submission" date="2024-11" db="EMBL/GenBank/DDBJ databases">
        <title>Adaptive evolution of stress response genes in parasites aligns with host niche diversity.</title>
        <authorList>
            <person name="Hahn C."/>
            <person name="Resl P."/>
        </authorList>
    </citation>
    <scope>NUCLEOTIDE SEQUENCE [LARGE SCALE GENOMIC DNA]</scope>
    <source>
        <strain evidence="4">EGGRZ-B1_66</strain>
        <tissue evidence="4">Body</tissue>
    </source>
</reference>
<feature type="compositionally biased region" description="Pro residues" evidence="2">
    <location>
        <begin position="64"/>
        <end position="93"/>
    </location>
</feature>
<organism evidence="4 5">
    <name type="scientific">Cichlidogyrus casuarinus</name>
    <dbReference type="NCBI Taxonomy" id="1844966"/>
    <lineage>
        <taxon>Eukaryota</taxon>
        <taxon>Metazoa</taxon>
        <taxon>Spiralia</taxon>
        <taxon>Lophotrochozoa</taxon>
        <taxon>Platyhelminthes</taxon>
        <taxon>Monogenea</taxon>
        <taxon>Monopisthocotylea</taxon>
        <taxon>Dactylogyridea</taxon>
        <taxon>Ancyrocephalidae</taxon>
        <taxon>Cichlidogyrus</taxon>
    </lineage>
</organism>
<comment type="caution">
    <text evidence="4">The sequence shown here is derived from an EMBL/GenBank/DDBJ whole genome shotgun (WGS) entry which is preliminary data.</text>
</comment>
<dbReference type="AlphaFoldDB" id="A0ABD2PRH3"/>
<dbReference type="InterPro" id="IPR042201">
    <property type="entry name" value="FH2_Formin_sf"/>
</dbReference>
<feature type="region of interest" description="Disordered" evidence="2">
    <location>
        <begin position="60"/>
        <end position="98"/>
    </location>
</feature>
<dbReference type="PANTHER" id="PTHR45857">
    <property type="entry name" value="FORMIN-LIKE PROTEIN"/>
    <property type="match status" value="1"/>
</dbReference>
<evidence type="ECO:0000259" key="3">
    <source>
        <dbReference type="PROSITE" id="PS51444"/>
    </source>
</evidence>
<accession>A0ABD2PRH3</accession>
<dbReference type="SUPFAM" id="SSF101447">
    <property type="entry name" value="Formin homology 2 domain (FH2 domain)"/>
    <property type="match status" value="1"/>
</dbReference>
<dbReference type="EMBL" id="JBJKFK010004373">
    <property type="protein sequence ID" value="KAL3309041.1"/>
    <property type="molecule type" value="Genomic_DNA"/>
</dbReference>
<dbReference type="InterPro" id="IPR015425">
    <property type="entry name" value="FH2_Formin"/>
</dbReference>
<gene>
    <name evidence="4" type="primary">FMNL1</name>
    <name evidence="4" type="ORF">Ciccas_012416</name>
</gene>
<dbReference type="PROSITE" id="PS51444">
    <property type="entry name" value="FH2"/>
    <property type="match status" value="1"/>
</dbReference>
<proteinExistence type="inferred from homology"/>
<evidence type="ECO:0000256" key="1">
    <source>
        <dbReference type="ARBA" id="ARBA00023449"/>
    </source>
</evidence>
<feature type="domain" description="FH2" evidence="3">
    <location>
        <begin position="97"/>
        <end position="199"/>
    </location>
</feature>
<dbReference type="InterPro" id="IPR043592">
    <property type="entry name" value="FMNL_animal"/>
</dbReference>
<evidence type="ECO:0000313" key="4">
    <source>
        <dbReference type="EMBL" id="KAL3309041.1"/>
    </source>
</evidence>
<evidence type="ECO:0000313" key="5">
    <source>
        <dbReference type="Proteomes" id="UP001626550"/>
    </source>
</evidence>
<comment type="similarity">
    <text evidence="1">Belongs to the formin homology family.</text>
</comment>
<sequence>MNTLKKQLHERERGPCQGMTSREQELHSQVEALQKRLEQVAKTPVPSSPVTACVKTTALSNSVPAPPAPPPPPPPGKGPPLPPGLAPPPPNSQPVPIRQPYQTKYKLPVFNWNILRNQQLKNTVFVSMNDQALIDSLDMGQFEEIFRLSDAKIDGEANGTSLNQGNTLKKTASVSSLLAKKAEKVSLLDTNRHRSVLRP</sequence>
<dbReference type="Proteomes" id="UP001626550">
    <property type="component" value="Unassembled WGS sequence"/>
</dbReference>
<evidence type="ECO:0000256" key="2">
    <source>
        <dbReference type="SAM" id="MobiDB-lite"/>
    </source>
</evidence>
<feature type="region of interest" description="Disordered" evidence="2">
    <location>
        <begin position="1"/>
        <end position="27"/>
    </location>
</feature>
<dbReference type="PANTHER" id="PTHR45857:SF4">
    <property type="entry name" value="FORMIN-LIKE PROTEIN"/>
    <property type="match status" value="1"/>
</dbReference>
<protein>
    <submittedName>
        <fullName evidence="4">Formin-like protein 1</fullName>
    </submittedName>
</protein>